<dbReference type="SUPFAM" id="SSF51905">
    <property type="entry name" value="FAD/NAD(P)-binding domain"/>
    <property type="match status" value="1"/>
</dbReference>
<comment type="catalytic activity">
    <reaction evidence="3">
        <text>a secondary aliphatic amine + O2 + H2O = a primary amine + an aldehyde + H2O2</text>
        <dbReference type="Rhea" id="RHEA:26414"/>
        <dbReference type="ChEBI" id="CHEBI:15377"/>
        <dbReference type="ChEBI" id="CHEBI:15379"/>
        <dbReference type="ChEBI" id="CHEBI:16240"/>
        <dbReference type="ChEBI" id="CHEBI:17478"/>
        <dbReference type="ChEBI" id="CHEBI:58855"/>
        <dbReference type="ChEBI" id="CHEBI:65296"/>
        <dbReference type="EC" id="1.4.3.4"/>
    </reaction>
</comment>
<evidence type="ECO:0000313" key="6">
    <source>
        <dbReference type="Proteomes" id="UP001153069"/>
    </source>
</evidence>
<comment type="similarity">
    <text evidence="1">Belongs to the flavin monoamine oxidase family.</text>
</comment>
<sequence>MSISSSNKNPEEPLDVLIIGGGLSGVLLAHKIHKANPATKWALLEARSVLGGRLANDDKGRLIDLGGAWVWPSHQPHMKALLKKDLPSIKTFLQPDDPSSTRIDGGAVEMIHQLAKQLPKDQIHLDSPVEQCTVLTLTSNENEQQCAENNNRLIRVGTKTGHSFVAKTVVLAVPPRLASKHIQFSPPLTAPKQSAMSSSHTWMAGVTKVSLEYSTAFWGQDMSNMGLPRSHVGPAFQMYDASTMDGSVHALTFFCLVPPDANTNDQALADQIVNQVAMVWKHYGQFEMAQGLQSYTQVHVQQWPREPYISEDEKPNTIHPHPHPVRVLSQPEWDGQLLFAGSETDLQSPGVMEGAVGAAHRVYSQLQQARIPQNATAATK</sequence>
<proteinExistence type="inferred from homology"/>
<gene>
    <name evidence="5" type="ORF">SEMRO_1143_G246010.1</name>
</gene>
<reference evidence="5" key="1">
    <citation type="submission" date="2020-06" db="EMBL/GenBank/DDBJ databases">
        <authorList>
            <consortium name="Plant Systems Biology data submission"/>
        </authorList>
    </citation>
    <scope>NUCLEOTIDE SEQUENCE</scope>
    <source>
        <strain evidence="5">D6</strain>
    </source>
</reference>
<dbReference type="OrthoDB" id="5046242at2759"/>
<dbReference type="Proteomes" id="UP001153069">
    <property type="component" value="Unassembled WGS sequence"/>
</dbReference>
<protein>
    <recommendedName>
        <fullName evidence="2">monoamine oxidase</fullName>
        <ecNumber evidence="2">1.4.3.4</ecNumber>
    </recommendedName>
</protein>
<evidence type="ECO:0000256" key="3">
    <source>
        <dbReference type="ARBA" id="ARBA00048448"/>
    </source>
</evidence>
<keyword evidence="6" id="KW-1185">Reference proteome</keyword>
<dbReference type="Pfam" id="PF13450">
    <property type="entry name" value="NAD_binding_8"/>
    <property type="match status" value="1"/>
</dbReference>
<dbReference type="EMBL" id="CAICTM010001141">
    <property type="protein sequence ID" value="CAB9520890.1"/>
    <property type="molecule type" value="Genomic_DNA"/>
</dbReference>
<feature type="domain" description="Amine oxidase" evidence="4">
    <location>
        <begin position="99"/>
        <end position="361"/>
    </location>
</feature>
<evidence type="ECO:0000256" key="1">
    <source>
        <dbReference type="ARBA" id="ARBA00005995"/>
    </source>
</evidence>
<evidence type="ECO:0000259" key="4">
    <source>
        <dbReference type="Pfam" id="PF01593"/>
    </source>
</evidence>
<dbReference type="Gene3D" id="3.50.50.60">
    <property type="entry name" value="FAD/NAD(P)-binding domain"/>
    <property type="match status" value="2"/>
</dbReference>
<accession>A0A9N8EI94</accession>
<dbReference type="InterPro" id="IPR050703">
    <property type="entry name" value="Flavin_MAO"/>
</dbReference>
<comment type="caution">
    <text evidence="5">The sequence shown here is derived from an EMBL/GenBank/DDBJ whole genome shotgun (WGS) entry which is preliminary data.</text>
</comment>
<name>A0A9N8EI94_9STRA</name>
<evidence type="ECO:0000256" key="2">
    <source>
        <dbReference type="ARBA" id="ARBA00012804"/>
    </source>
</evidence>
<dbReference type="PANTHER" id="PTHR43563:SF1">
    <property type="entry name" value="AMINE OXIDASE [FLAVIN-CONTAINING] B"/>
    <property type="match status" value="1"/>
</dbReference>
<dbReference type="InterPro" id="IPR036188">
    <property type="entry name" value="FAD/NAD-bd_sf"/>
</dbReference>
<dbReference type="Pfam" id="PF01593">
    <property type="entry name" value="Amino_oxidase"/>
    <property type="match status" value="1"/>
</dbReference>
<dbReference type="AlphaFoldDB" id="A0A9N8EI94"/>
<dbReference type="PANTHER" id="PTHR43563">
    <property type="entry name" value="AMINE OXIDASE"/>
    <property type="match status" value="1"/>
</dbReference>
<dbReference type="EC" id="1.4.3.4" evidence="2"/>
<dbReference type="InterPro" id="IPR002937">
    <property type="entry name" value="Amino_oxidase"/>
</dbReference>
<organism evidence="5 6">
    <name type="scientific">Seminavis robusta</name>
    <dbReference type="NCBI Taxonomy" id="568900"/>
    <lineage>
        <taxon>Eukaryota</taxon>
        <taxon>Sar</taxon>
        <taxon>Stramenopiles</taxon>
        <taxon>Ochrophyta</taxon>
        <taxon>Bacillariophyta</taxon>
        <taxon>Bacillariophyceae</taxon>
        <taxon>Bacillariophycidae</taxon>
        <taxon>Naviculales</taxon>
        <taxon>Naviculaceae</taxon>
        <taxon>Seminavis</taxon>
    </lineage>
</organism>
<dbReference type="GO" id="GO:0097621">
    <property type="term" value="F:monoamine oxidase activity"/>
    <property type="evidence" value="ECO:0007669"/>
    <property type="project" value="UniProtKB-EC"/>
</dbReference>
<dbReference type="SUPFAM" id="SSF54373">
    <property type="entry name" value="FAD-linked reductases, C-terminal domain"/>
    <property type="match status" value="1"/>
</dbReference>
<evidence type="ECO:0000313" key="5">
    <source>
        <dbReference type="EMBL" id="CAB9520890.1"/>
    </source>
</evidence>